<accession>A0A4Q8AMF7</accession>
<dbReference type="SUPFAM" id="SSF48498">
    <property type="entry name" value="Tetracyclin repressor-like, C-terminal domain"/>
    <property type="match status" value="1"/>
</dbReference>
<dbReference type="InterPro" id="IPR050109">
    <property type="entry name" value="HTH-type_TetR-like_transc_reg"/>
</dbReference>
<comment type="caution">
    <text evidence="4">The sequence shown here is derived from an EMBL/GenBank/DDBJ whole genome shotgun (WGS) entry which is preliminary data.</text>
</comment>
<evidence type="ECO:0000313" key="5">
    <source>
        <dbReference type="Proteomes" id="UP000291483"/>
    </source>
</evidence>
<protein>
    <submittedName>
        <fullName evidence="4">TetR family transcriptional regulator</fullName>
    </submittedName>
</protein>
<reference evidence="4 5" key="1">
    <citation type="submission" date="2019-02" db="EMBL/GenBank/DDBJ databases">
        <title>Sequencing the genomes of 1000 actinobacteria strains.</title>
        <authorList>
            <person name="Klenk H.-P."/>
        </authorList>
    </citation>
    <scope>NUCLEOTIDE SEQUENCE [LARGE SCALE GENOMIC DNA]</scope>
    <source>
        <strain evidence="4 5">DSM 18319</strain>
    </source>
</reference>
<dbReference type="PANTHER" id="PTHR30055">
    <property type="entry name" value="HTH-TYPE TRANSCRIPTIONAL REGULATOR RUTR"/>
    <property type="match status" value="1"/>
</dbReference>
<dbReference type="PANTHER" id="PTHR30055:SF200">
    <property type="entry name" value="HTH-TYPE TRANSCRIPTIONAL REPRESSOR BDCR"/>
    <property type="match status" value="1"/>
</dbReference>
<dbReference type="AlphaFoldDB" id="A0A4Q8AMF7"/>
<feature type="domain" description="HTH tetR-type" evidence="3">
    <location>
        <begin position="13"/>
        <end position="73"/>
    </location>
</feature>
<dbReference type="GO" id="GO:0003700">
    <property type="term" value="F:DNA-binding transcription factor activity"/>
    <property type="evidence" value="ECO:0007669"/>
    <property type="project" value="TreeGrafter"/>
</dbReference>
<proteinExistence type="predicted"/>
<sequence length="201" mass="22441">MVERNDSPIRPTTHARVRILDTANRLFYDEGVHTVGINRIIAEARVTKTTFYKYYPSKDLLIVAYLRVRDDYIRDILTEILRTSADPLVRLELLVDAIAGEAQKPDFRGCPFINATAQFSDPAHPVREAIARHRQWYGTEVEALFRDAGHPSPGTARDDYFLARDGAYASANLGDPVAAQAALRRAMGQLIEQASAGGRND</sequence>
<dbReference type="OrthoDB" id="4214267at2"/>
<keyword evidence="1 2" id="KW-0238">DNA-binding</keyword>
<dbReference type="InterPro" id="IPR036271">
    <property type="entry name" value="Tet_transcr_reg_TetR-rel_C_sf"/>
</dbReference>
<dbReference type="InterPro" id="IPR001647">
    <property type="entry name" value="HTH_TetR"/>
</dbReference>
<dbReference type="Proteomes" id="UP000291483">
    <property type="component" value="Unassembled WGS sequence"/>
</dbReference>
<dbReference type="GO" id="GO:0000976">
    <property type="term" value="F:transcription cis-regulatory region binding"/>
    <property type="evidence" value="ECO:0007669"/>
    <property type="project" value="TreeGrafter"/>
</dbReference>
<feature type="DNA-binding region" description="H-T-H motif" evidence="2">
    <location>
        <begin position="36"/>
        <end position="55"/>
    </location>
</feature>
<organism evidence="4 5">
    <name type="scientific">Microterricola gilva</name>
    <dbReference type="NCBI Taxonomy" id="393267"/>
    <lineage>
        <taxon>Bacteria</taxon>
        <taxon>Bacillati</taxon>
        <taxon>Actinomycetota</taxon>
        <taxon>Actinomycetes</taxon>
        <taxon>Micrococcales</taxon>
        <taxon>Microbacteriaceae</taxon>
        <taxon>Microterricola</taxon>
    </lineage>
</organism>
<gene>
    <name evidence="4" type="ORF">EV379_2095</name>
</gene>
<dbReference type="EMBL" id="SHLC01000001">
    <property type="protein sequence ID" value="RZU65757.1"/>
    <property type="molecule type" value="Genomic_DNA"/>
</dbReference>
<dbReference type="PROSITE" id="PS50977">
    <property type="entry name" value="HTH_TETR_2"/>
    <property type="match status" value="1"/>
</dbReference>
<dbReference type="SUPFAM" id="SSF46689">
    <property type="entry name" value="Homeodomain-like"/>
    <property type="match status" value="1"/>
</dbReference>
<dbReference type="PRINTS" id="PR00455">
    <property type="entry name" value="HTHTETR"/>
</dbReference>
<keyword evidence="5" id="KW-1185">Reference proteome</keyword>
<dbReference type="Gene3D" id="1.10.357.10">
    <property type="entry name" value="Tetracycline Repressor, domain 2"/>
    <property type="match status" value="1"/>
</dbReference>
<evidence type="ECO:0000313" key="4">
    <source>
        <dbReference type="EMBL" id="RZU65757.1"/>
    </source>
</evidence>
<evidence type="ECO:0000256" key="1">
    <source>
        <dbReference type="ARBA" id="ARBA00023125"/>
    </source>
</evidence>
<dbReference type="InterPro" id="IPR009057">
    <property type="entry name" value="Homeodomain-like_sf"/>
</dbReference>
<dbReference type="Pfam" id="PF00440">
    <property type="entry name" value="TetR_N"/>
    <property type="match status" value="1"/>
</dbReference>
<evidence type="ECO:0000256" key="2">
    <source>
        <dbReference type="PROSITE-ProRule" id="PRU00335"/>
    </source>
</evidence>
<evidence type="ECO:0000259" key="3">
    <source>
        <dbReference type="PROSITE" id="PS50977"/>
    </source>
</evidence>
<name>A0A4Q8AMF7_9MICO</name>